<protein>
    <submittedName>
        <fullName evidence="1">Uncharacterized protein</fullName>
    </submittedName>
</protein>
<dbReference type="AlphaFoldDB" id="A0A194XLJ4"/>
<dbReference type="EMBL" id="KQ947408">
    <property type="protein sequence ID" value="KUJ21115.1"/>
    <property type="molecule type" value="Genomic_DNA"/>
</dbReference>
<name>A0A194XLJ4_MOLSC</name>
<sequence length="289" mass="32554">MAQPRESGRDTPLATDFEAWYFSQLPANVVTQVSGGFSSTLEASYVNTTAQIVSEHPSGTYPRTRAQENNVDILSSLDPQSVFWPLAIGEKRPGTTRVSEARSEVLEHYVPVVNAQPSGYGNSYFRPDIDTLFVINHSCGLSHFEDVNPVVLGALRHLAMNMEHVERHKPKADCWTTYFNTFSSLESVELIIGPKIYDCLTPSNDPTSHVKSVRYFKKPVSEWPEQVVMLGNNRYMALVTEGYRAFGCRMDMQQHRRGWRVLVKAVQIHAVNNPAWMPPQVDIKGVKLL</sequence>
<reference evidence="1 2" key="1">
    <citation type="submission" date="2015-10" db="EMBL/GenBank/DDBJ databases">
        <title>Full genome of DAOMC 229536 Phialocephala scopiformis, a fungal endophyte of spruce producing the potent anti-insectan compound rugulosin.</title>
        <authorList>
            <consortium name="DOE Joint Genome Institute"/>
            <person name="Walker A.K."/>
            <person name="Frasz S.L."/>
            <person name="Seifert K.A."/>
            <person name="Miller J.D."/>
            <person name="Mondo S.J."/>
            <person name="Labutti K."/>
            <person name="Lipzen A."/>
            <person name="Dockter R."/>
            <person name="Kennedy M."/>
            <person name="Grigoriev I.V."/>
            <person name="Spatafora J.W."/>
        </authorList>
    </citation>
    <scope>NUCLEOTIDE SEQUENCE [LARGE SCALE GENOMIC DNA]</scope>
    <source>
        <strain evidence="1 2">CBS 120377</strain>
    </source>
</reference>
<accession>A0A194XLJ4</accession>
<evidence type="ECO:0000313" key="2">
    <source>
        <dbReference type="Proteomes" id="UP000070700"/>
    </source>
</evidence>
<keyword evidence="2" id="KW-1185">Reference proteome</keyword>
<dbReference type="KEGG" id="psco:LY89DRAFT_729914"/>
<dbReference type="RefSeq" id="XP_018075470.1">
    <property type="nucleotide sequence ID" value="XM_018219419.1"/>
</dbReference>
<organism evidence="1 2">
    <name type="scientific">Mollisia scopiformis</name>
    <name type="common">Conifer needle endophyte fungus</name>
    <name type="synonym">Phialocephala scopiformis</name>
    <dbReference type="NCBI Taxonomy" id="149040"/>
    <lineage>
        <taxon>Eukaryota</taxon>
        <taxon>Fungi</taxon>
        <taxon>Dikarya</taxon>
        <taxon>Ascomycota</taxon>
        <taxon>Pezizomycotina</taxon>
        <taxon>Leotiomycetes</taxon>
        <taxon>Helotiales</taxon>
        <taxon>Mollisiaceae</taxon>
        <taxon>Mollisia</taxon>
    </lineage>
</organism>
<evidence type="ECO:0000313" key="1">
    <source>
        <dbReference type="EMBL" id="KUJ21115.1"/>
    </source>
</evidence>
<dbReference type="Proteomes" id="UP000070700">
    <property type="component" value="Unassembled WGS sequence"/>
</dbReference>
<dbReference type="InParanoid" id="A0A194XLJ4"/>
<gene>
    <name evidence="1" type="ORF">LY89DRAFT_729914</name>
</gene>
<proteinExistence type="predicted"/>
<dbReference type="GeneID" id="28829145"/>